<evidence type="ECO:0000259" key="10">
    <source>
        <dbReference type="PROSITE" id="PS51352"/>
    </source>
</evidence>
<sequence>MAGNIVELNDANFEQEVLKSDLPTLVDFWAPWCGPCQMMGPILEEASSEWDGKIKVGKVNVDEVVNVARNYEIQSIPTMVLFDKGEPVKRIVGARPKKAFEEEFRNWL</sequence>
<feature type="domain" description="Thioredoxin" evidence="10">
    <location>
        <begin position="1"/>
        <end position="108"/>
    </location>
</feature>
<dbReference type="STRING" id="1797197.A2Y75_10750"/>
<name>A0A1F2WR51_9ACTN</name>
<dbReference type="Gene3D" id="3.40.30.10">
    <property type="entry name" value="Glutaredoxin"/>
    <property type="match status" value="1"/>
</dbReference>
<dbReference type="GO" id="GO:0045454">
    <property type="term" value="P:cell redox homeostasis"/>
    <property type="evidence" value="ECO:0007669"/>
    <property type="project" value="TreeGrafter"/>
</dbReference>
<dbReference type="Proteomes" id="UP000177876">
    <property type="component" value="Unassembled WGS sequence"/>
</dbReference>
<dbReference type="Pfam" id="PF00085">
    <property type="entry name" value="Thioredoxin"/>
    <property type="match status" value="1"/>
</dbReference>
<dbReference type="PROSITE" id="PS00194">
    <property type="entry name" value="THIOREDOXIN_1"/>
    <property type="match status" value="1"/>
</dbReference>
<feature type="site" description="Contributes to redox potential value" evidence="8">
    <location>
        <position position="35"/>
    </location>
</feature>
<evidence type="ECO:0000256" key="6">
    <source>
        <dbReference type="NCBIfam" id="TIGR01068"/>
    </source>
</evidence>
<evidence type="ECO:0000256" key="2">
    <source>
        <dbReference type="ARBA" id="ARBA00022448"/>
    </source>
</evidence>
<keyword evidence="4 9" id="KW-1015">Disulfide bond</keyword>
<feature type="active site" description="Nucleophile" evidence="8">
    <location>
        <position position="33"/>
    </location>
</feature>
<feature type="site" description="Deprotonates C-terminal active site Cys" evidence="8">
    <location>
        <position position="27"/>
    </location>
</feature>
<evidence type="ECO:0000256" key="8">
    <source>
        <dbReference type="PIRSR" id="PIRSR000077-1"/>
    </source>
</evidence>
<comment type="similarity">
    <text evidence="1 7">Belongs to the thioredoxin family.</text>
</comment>
<keyword evidence="2" id="KW-0813">Transport</keyword>
<reference evidence="11 12" key="1">
    <citation type="journal article" date="2016" name="Nat. Commun.">
        <title>Thousands of microbial genomes shed light on interconnected biogeochemical processes in an aquifer system.</title>
        <authorList>
            <person name="Anantharaman K."/>
            <person name="Brown C.T."/>
            <person name="Hug L.A."/>
            <person name="Sharon I."/>
            <person name="Castelle C.J."/>
            <person name="Probst A.J."/>
            <person name="Thomas B.C."/>
            <person name="Singh A."/>
            <person name="Wilkins M.J."/>
            <person name="Karaoz U."/>
            <person name="Brodie E.L."/>
            <person name="Williams K.H."/>
            <person name="Hubbard S.S."/>
            <person name="Banfield J.F."/>
        </authorList>
    </citation>
    <scope>NUCLEOTIDE SEQUENCE [LARGE SCALE GENOMIC DNA]</scope>
</reference>
<evidence type="ECO:0000313" key="11">
    <source>
        <dbReference type="EMBL" id="OFW59315.1"/>
    </source>
</evidence>
<dbReference type="FunFam" id="3.40.30.10:FF:000001">
    <property type="entry name" value="Thioredoxin"/>
    <property type="match status" value="1"/>
</dbReference>
<feature type="disulfide bond" description="Redox-active" evidence="9">
    <location>
        <begin position="33"/>
        <end position="36"/>
    </location>
</feature>
<dbReference type="GO" id="GO:0005829">
    <property type="term" value="C:cytosol"/>
    <property type="evidence" value="ECO:0007669"/>
    <property type="project" value="TreeGrafter"/>
</dbReference>
<dbReference type="PANTHER" id="PTHR45663:SF11">
    <property type="entry name" value="GEO12009P1"/>
    <property type="match status" value="1"/>
</dbReference>
<evidence type="ECO:0000256" key="7">
    <source>
        <dbReference type="PIRNR" id="PIRNR000077"/>
    </source>
</evidence>
<dbReference type="PANTHER" id="PTHR45663">
    <property type="entry name" value="GEO12009P1"/>
    <property type="match status" value="1"/>
</dbReference>
<dbReference type="InterPro" id="IPR005746">
    <property type="entry name" value="Thioredoxin"/>
</dbReference>
<accession>A0A1F2WR51</accession>
<evidence type="ECO:0000256" key="9">
    <source>
        <dbReference type="PIRSR" id="PIRSR000077-4"/>
    </source>
</evidence>
<dbReference type="InterPro" id="IPR013766">
    <property type="entry name" value="Thioredoxin_domain"/>
</dbReference>
<keyword evidence="5 9" id="KW-0676">Redox-active center</keyword>
<evidence type="ECO:0000256" key="1">
    <source>
        <dbReference type="ARBA" id="ARBA00008987"/>
    </source>
</evidence>
<comment type="caution">
    <text evidence="11">The sequence shown here is derived from an EMBL/GenBank/DDBJ whole genome shotgun (WGS) entry which is preliminary data.</text>
</comment>
<dbReference type="InterPro" id="IPR036249">
    <property type="entry name" value="Thioredoxin-like_sf"/>
</dbReference>
<evidence type="ECO:0000256" key="3">
    <source>
        <dbReference type="ARBA" id="ARBA00022982"/>
    </source>
</evidence>
<dbReference type="GO" id="GO:0015035">
    <property type="term" value="F:protein-disulfide reductase activity"/>
    <property type="evidence" value="ECO:0007669"/>
    <property type="project" value="UniProtKB-UniRule"/>
</dbReference>
<dbReference type="PIRSF" id="PIRSF000077">
    <property type="entry name" value="Thioredoxin"/>
    <property type="match status" value="1"/>
</dbReference>
<dbReference type="EMBL" id="MELK01000016">
    <property type="protein sequence ID" value="OFW59315.1"/>
    <property type="molecule type" value="Genomic_DNA"/>
</dbReference>
<evidence type="ECO:0000256" key="5">
    <source>
        <dbReference type="ARBA" id="ARBA00023284"/>
    </source>
</evidence>
<dbReference type="AlphaFoldDB" id="A0A1F2WR51"/>
<feature type="site" description="Contributes to redox potential value" evidence="8">
    <location>
        <position position="34"/>
    </location>
</feature>
<dbReference type="CDD" id="cd02947">
    <property type="entry name" value="TRX_family"/>
    <property type="match status" value="1"/>
</dbReference>
<keyword evidence="3" id="KW-0249">Electron transport</keyword>
<dbReference type="NCBIfam" id="TIGR01068">
    <property type="entry name" value="thioredoxin"/>
    <property type="match status" value="1"/>
</dbReference>
<feature type="active site" description="Nucleophile" evidence="8">
    <location>
        <position position="36"/>
    </location>
</feature>
<proteinExistence type="inferred from homology"/>
<evidence type="ECO:0000256" key="4">
    <source>
        <dbReference type="ARBA" id="ARBA00023157"/>
    </source>
</evidence>
<dbReference type="PROSITE" id="PS51352">
    <property type="entry name" value="THIOREDOXIN_2"/>
    <property type="match status" value="1"/>
</dbReference>
<evidence type="ECO:0000313" key="12">
    <source>
        <dbReference type="Proteomes" id="UP000177876"/>
    </source>
</evidence>
<dbReference type="SUPFAM" id="SSF52833">
    <property type="entry name" value="Thioredoxin-like"/>
    <property type="match status" value="1"/>
</dbReference>
<gene>
    <name evidence="11" type="ORF">A2Y75_10750</name>
</gene>
<organism evidence="11 12">
    <name type="scientific">Candidatus Solincola sediminis</name>
    <dbReference type="NCBI Taxonomy" id="1797199"/>
    <lineage>
        <taxon>Bacteria</taxon>
        <taxon>Bacillati</taxon>
        <taxon>Actinomycetota</taxon>
        <taxon>Candidatus Geothermincolia</taxon>
        <taxon>Candidatus Geothermincolales</taxon>
        <taxon>Candidatus Geothermincolaceae</taxon>
        <taxon>Candidatus Solincola</taxon>
    </lineage>
</organism>
<protein>
    <recommendedName>
        <fullName evidence="6 7">Thioredoxin</fullName>
    </recommendedName>
</protein>
<dbReference type="PRINTS" id="PR00421">
    <property type="entry name" value="THIOREDOXIN"/>
</dbReference>
<dbReference type="InterPro" id="IPR017937">
    <property type="entry name" value="Thioredoxin_CS"/>
</dbReference>